<dbReference type="InterPro" id="IPR007812">
    <property type="entry name" value="T2SS_protein-GspL"/>
</dbReference>
<proteinExistence type="inferred from homology"/>
<evidence type="ECO:0000256" key="9">
    <source>
        <dbReference type="ARBA" id="ARBA00023136"/>
    </source>
</evidence>
<keyword evidence="13" id="KW-1185">Reference proteome</keyword>
<evidence type="ECO:0000259" key="11">
    <source>
        <dbReference type="Pfam" id="PF12693"/>
    </source>
</evidence>
<sequence>MSILYIRLPSHAFAENLQPGMPLYCEYASATNNGALEREGMAALPDMNELVRKAQRVVLLLAPGDVTLLRVKVPPLSAARLKAALPNLVEDQLMSDPAECVVVADGTRNETRTVAVVQRSWLELLARTLTTLGARSLAAVPAQLCLPVQADAVSAAVAEHGGDVDVAVRLSEHEGLGLSIVPDQPESSAFEVMQSLAMVVPQAPITLYVPQARVRDYQDSLHIAPALNERITLHADNWQRWIGAAAKTPIDLMSGLGTASGPKFDWSRWRWPVALAMLLLLVNLIGLNVDWLSMKREAEVLQAGMVQTYKSAFPKETVVVDPLVQLRQKLAGGQQQNGQLAPDDFVALAASFGEAWSGLGQGGNAIAGVEYRDRSLTVKFKPDANVPADQLTSALSSRNLSATQSGSVWQIRSGK</sequence>
<dbReference type="InterPro" id="IPR025691">
    <property type="entry name" value="GspL_pp_dom"/>
</dbReference>
<dbReference type="Proteomes" id="UP001352263">
    <property type="component" value="Unassembled WGS sequence"/>
</dbReference>
<evidence type="ECO:0000256" key="2">
    <source>
        <dbReference type="ARBA" id="ARBA00005318"/>
    </source>
</evidence>
<gene>
    <name evidence="12" type="primary">gspL</name>
    <name evidence="12" type="ORF">RY831_25870</name>
</gene>
<dbReference type="InterPro" id="IPR024230">
    <property type="entry name" value="GspL_cyto_dom"/>
</dbReference>
<keyword evidence="5" id="KW-0997">Cell inner membrane</keyword>
<feature type="domain" description="GspL cytoplasmic actin-ATPase-like" evidence="10">
    <location>
        <begin position="49"/>
        <end position="156"/>
    </location>
</feature>
<dbReference type="Gene3D" id="3.30.420.380">
    <property type="match status" value="1"/>
</dbReference>
<evidence type="ECO:0000256" key="3">
    <source>
        <dbReference type="ARBA" id="ARBA00022448"/>
    </source>
</evidence>
<evidence type="ECO:0000256" key="1">
    <source>
        <dbReference type="ARBA" id="ARBA00004377"/>
    </source>
</evidence>
<name>A0ABU6JGQ3_9BURK</name>
<organism evidence="12 13">
    <name type="scientific">Noviherbaspirillum album</name>
    <dbReference type="NCBI Taxonomy" id="3080276"/>
    <lineage>
        <taxon>Bacteria</taxon>
        <taxon>Pseudomonadati</taxon>
        <taxon>Pseudomonadota</taxon>
        <taxon>Betaproteobacteria</taxon>
        <taxon>Burkholderiales</taxon>
        <taxon>Oxalobacteraceae</taxon>
        <taxon>Noviherbaspirillum</taxon>
    </lineage>
</organism>
<protein>
    <submittedName>
        <fullName evidence="12">Type II secretion system protein GspL</fullName>
    </submittedName>
</protein>
<dbReference type="RefSeq" id="WP_326509270.1">
    <property type="nucleotide sequence ID" value="NZ_JAWIIV010000033.1"/>
</dbReference>
<keyword evidence="3" id="KW-0813">Transport</keyword>
<keyword evidence="6" id="KW-0812">Transmembrane</keyword>
<evidence type="ECO:0000256" key="5">
    <source>
        <dbReference type="ARBA" id="ARBA00022519"/>
    </source>
</evidence>
<comment type="similarity">
    <text evidence="2">Belongs to the GSP L family.</text>
</comment>
<evidence type="ECO:0000313" key="13">
    <source>
        <dbReference type="Proteomes" id="UP001352263"/>
    </source>
</evidence>
<accession>A0ABU6JGQ3</accession>
<evidence type="ECO:0000256" key="7">
    <source>
        <dbReference type="ARBA" id="ARBA00022927"/>
    </source>
</evidence>
<dbReference type="NCBIfam" id="TIGR01709">
    <property type="entry name" value="typeII_sec_gspL"/>
    <property type="match status" value="1"/>
</dbReference>
<dbReference type="InterPro" id="IPR043129">
    <property type="entry name" value="ATPase_NBD"/>
</dbReference>
<dbReference type="SUPFAM" id="SSF53067">
    <property type="entry name" value="Actin-like ATPase domain"/>
    <property type="match status" value="1"/>
</dbReference>
<comment type="subcellular location">
    <subcellularLocation>
        <location evidence="1">Cell inner membrane</location>
        <topology evidence="1">Single-pass membrane protein</topology>
    </subcellularLocation>
</comment>
<reference evidence="12 13" key="1">
    <citation type="submission" date="2023-10" db="EMBL/GenBank/DDBJ databases">
        <title>Noviherbaspirillum sp. CPCC 100848 genome assembly.</title>
        <authorList>
            <person name="Li X.Y."/>
            <person name="Fang X.M."/>
        </authorList>
    </citation>
    <scope>NUCLEOTIDE SEQUENCE [LARGE SCALE GENOMIC DNA]</scope>
    <source>
        <strain evidence="12 13">CPCC 100848</strain>
    </source>
</reference>
<evidence type="ECO:0000313" key="12">
    <source>
        <dbReference type="EMBL" id="MEC4722598.1"/>
    </source>
</evidence>
<dbReference type="Pfam" id="PF12693">
    <property type="entry name" value="GspL_C"/>
    <property type="match status" value="1"/>
</dbReference>
<keyword evidence="4" id="KW-1003">Cell membrane</keyword>
<evidence type="ECO:0000259" key="10">
    <source>
        <dbReference type="Pfam" id="PF05134"/>
    </source>
</evidence>
<comment type="caution">
    <text evidence="12">The sequence shown here is derived from an EMBL/GenBank/DDBJ whole genome shotgun (WGS) entry which is preliminary data.</text>
</comment>
<dbReference type="Pfam" id="PF05134">
    <property type="entry name" value="T2SSL"/>
    <property type="match status" value="1"/>
</dbReference>
<evidence type="ECO:0000256" key="8">
    <source>
        <dbReference type="ARBA" id="ARBA00022989"/>
    </source>
</evidence>
<keyword evidence="8" id="KW-1133">Transmembrane helix</keyword>
<keyword evidence="7" id="KW-0653">Protein transport</keyword>
<dbReference type="EMBL" id="JAWIIV010000033">
    <property type="protein sequence ID" value="MEC4722598.1"/>
    <property type="molecule type" value="Genomic_DNA"/>
</dbReference>
<evidence type="ECO:0000256" key="6">
    <source>
        <dbReference type="ARBA" id="ARBA00022692"/>
    </source>
</evidence>
<feature type="domain" description="GspL periplasmic" evidence="11">
    <location>
        <begin position="266"/>
        <end position="340"/>
    </location>
</feature>
<evidence type="ECO:0000256" key="4">
    <source>
        <dbReference type="ARBA" id="ARBA00022475"/>
    </source>
</evidence>
<keyword evidence="9" id="KW-0472">Membrane</keyword>
<dbReference type="PIRSF" id="PIRSF015761">
    <property type="entry name" value="Protein_L"/>
    <property type="match status" value="1"/>
</dbReference>